<dbReference type="SUPFAM" id="SSF55136">
    <property type="entry name" value="Probable bacterial effector-binding domain"/>
    <property type="match status" value="1"/>
</dbReference>
<dbReference type="Proteomes" id="UP000504603">
    <property type="component" value="Unplaced"/>
</dbReference>
<dbReference type="PANTHER" id="PTHR11220">
    <property type="entry name" value="HEME-BINDING PROTEIN-RELATED"/>
    <property type="match status" value="1"/>
</dbReference>
<dbReference type="OrthoDB" id="6424451at2759"/>
<dbReference type="Gene3D" id="3.20.80.10">
    <property type="entry name" value="Regulatory factor, effector binding domain"/>
    <property type="match status" value="1"/>
</dbReference>
<dbReference type="InterPro" id="IPR006917">
    <property type="entry name" value="SOUL_heme-bd"/>
</dbReference>
<evidence type="ECO:0000313" key="3">
    <source>
        <dbReference type="Proteomes" id="UP000504603"/>
    </source>
</evidence>
<feature type="chain" id="PRO_5026714628" evidence="2">
    <location>
        <begin position="22"/>
        <end position="207"/>
    </location>
</feature>
<dbReference type="PANTHER" id="PTHR11220:SF36">
    <property type="entry name" value="SOUL HEME-BINDING PROTEIN"/>
    <property type="match status" value="1"/>
</dbReference>
<sequence length="207" mass="23503">MEGKLLLYSALTIYFFRCSFGRVIESPQYKVIHLESDFEIRQYRQVSWMSALVQGTASFEKSTQQGFHRLYQYIHGANSNSSRLMMTSPVTTTITASTHGLDRLVRYYLPVMYAKNPPLPNSELNVQFEKWTSNCLAVRRFSGFAKDDNINKEIDALMSSLSKYLPGSGAISKYTIAQYNSSHHPSGRLNEVWLDVSAFTAEGCQPL</sequence>
<evidence type="ECO:0000256" key="1">
    <source>
        <dbReference type="ARBA" id="ARBA00009817"/>
    </source>
</evidence>
<dbReference type="GeneID" id="111019773"/>
<accession>A0A6J1DDG8</accession>
<dbReference type="Pfam" id="PF04832">
    <property type="entry name" value="SOUL"/>
    <property type="match status" value="1"/>
</dbReference>
<organism evidence="3 4">
    <name type="scientific">Momordica charantia</name>
    <name type="common">Bitter gourd</name>
    <name type="synonym">Balsam pear</name>
    <dbReference type="NCBI Taxonomy" id="3673"/>
    <lineage>
        <taxon>Eukaryota</taxon>
        <taxon>Viridiplantae</taxon>
        <taxon>Streptophyta</taxon>
        <taxon>Embryophyta</taxon>
        <taxon>Tracheophyta</taxon>
        <taxon>Spermatophyta</taxon>
        <taxon>Magnoliopsida</taxon>
        <taxon>eudicotyledons</taxon>
        <taxon>Gunneridae</taxon>
        <taxon>Pentapetalae</taxon>
        <taxon>rosids</taxon>
        <taxon>fabids</taxon>
        <taxon>Cucurbitales</taxon>
        <taxon>Cucurbitaceae</taxon>
        <taxon>Momordiceae</taxon>
        <taxon>Momordica</taxon>
    </lineage>
</organism>
<dbReference type="FunFam" id="3.20.80.10:FF:000002">
    <property type="entry name" value="Heme-binding protein 2"/>
    <property type="match status" value="1"/>
</dbReference>
<evidence type="ECO:0000313" key="4">
    <source>
        <dbReference type="RefSeq" id="XP_022151918.1"/>
    </source>
</evidence>
<dbReference type="KEGG" id="mcha:111019773"/>
<keyword evidence="3" id="KW-1185">Reference proteome</keyword>
<feature type="signal peptide" evidence="2">
    <location>
        <begin position="1"/>
        <end position="21"/>
    </location>
</feature>
<name>A0A6J1DDG8_MOMCH</name>
<protein>
    <submittedName>
        <fullName evidence="4">Heme-binding protein 1-like</fullName>
    </submittedName>
</protein>
<dbReference type="InterPro" id="IPR011256">
    <property type="entry name" value="Reg_factor_effector_dom_sf"/>
</dbReference>
<reference evidence="4" key="1">
    <citation type="submission" date="2025-08" db="UniProtKB">
        <authorList>
            <consortium name="RefSeq"/>
        </authorList>
    </citation>
    <scope>IDENTIFICATION</scope>
    <source>
        <strain evidence="4">OHB3-1</strain>
    </source>
</reference>
<gene>
    <name evidence="4" type="primary">LOC111019773</name>
</gene>
<evidence type="ECO:0000256" key="2">
    <source>
        <dbReference type="SAM" id="SignalP"/>
    </source>
</evidence>
<keyword evidence="2" id="KW-0732">Signal</keyword>
<proteinExistence type="inferred from homology"/>
<dbReference type="RefSeq" id="XP_022151918.1">
    <property type="nucleotide sequence ID" value="XM_022296226.1"/>
</dbReference>
<comment type="similarity">
    <text evidence="1">Belongs to the HEBP family.</text>
</comment>
<dbReference type="AlphaFoldDB" id="A0A6J1DDG8"/>